<dbReference type="EMBL" id="AP025028">
    <property type="protein sequence ID" value="BDA79091.1"/>
    <property type="molecule type" value="Genomic_DNA"/>
</dbReference>
<dbReference type="RefSeq" id="WP_109019481.1">
    <property type="nucleotide sequence ID" value="NZ_AP025028.1"/>
</dbReference>
<dbReference type="GO" id="GO:0016757">
    <property type="term" value="F:glycosyltransferase activity"/>
    <property type="evidence" value="ECO:0007669"/>
    <property type="project" value="UniProtKB-KW"/>
</dbReference>
<evidence type="ECO:0000259" key="1">
    <source>
        <dbReference type="Pfam" id="PF13393"/>
    </source>
</evidence>
<keyword evidence="3" id="KW-1185">Reference proteome</keyword>
<organism evidence="2 3">
    <name type="scientific">Leptospira kobayashii</name>
    <dbReference type="NCBI Taxonomy" id="1917830"/>
    <lineage>
        <taxon>Bacteria</taxon>
        <taxon>Pseudomonadati</taxon>
        <taxon>Spirochaetota</taxon>
        <taxon>Spirochaetia</taxon>
        <taxon>Leptospirales</taxon>
        <taxon>Leptospiraceae</taxon>
        <taxon>Leptospira</taxon>
    </lineage>
</organism>
<reference evidence="2 3" key="1">
    <citation type="submission" date="2021-08" db="EMBL/GenBank/DDBJ databases">
        <title>Complete genome sequence of Leptospira kobayashii strain E30.</title>
        <authorList>
            <person name="Nakao R."/>
            <person name="Nakamura S."/>
            <person name="Masuzawa T."/>
            <person name="Koizumi N."/>
        </authorList>
    </citation>
    <scope>NUCLEOTIDE SEQUENCE [LARGE SCALE GENOMIC DNA]</scope>
    <source>
        <strain evidence="2 3">E30</strain>
    </source>
</reference>
<dbReference type="Proteomes" id="UP000245263">
    <property type="component" value="Chromosome 1"/>
</dbReference>
<protein>
    <submittedName>
        <fullName evidence="2">ATP phosphoribosyltransferase regulatory subunit</fullName>
    </submittedName>
</protein>
<dbReference type="NCBIfam" id="NF008944">
    <property type="entry name" value="PRK12292.3-2"/>
    <property type="match status" value="1"/>
</dbReference>
<dbReference type="PANTHER" id="PTHR11476">
    <property type="entry name" value="HISTIDYL-TRNA SYNTHETASE"/>
    <property type="match status" value="1"/>
</dbReference>
<gene>
    <name evidence="2" type="primary">hisZ</name>
    <name evidence="2" type="ORF">LPTSP3_g20210</name>
</gene>
<dbReference type="InterPro" id="IPR004516">
    <property type="entry name" value="HisRS/HisZ"/>
</dbReference>
<proteinExistence type="predicted"/>
<dbReference type="InterPro" id="IPR045864">
    <property type="entry name" value="aa-tRNA-synth_II/BPL/LPL"/>
</dbReference>
<dbReference type="InterPro" id="IPR041715">
    <property type="entry name" value="HisRS-like_core"/>
</dbReference>
<dbReference type="Pfam" id="PF13393">
    <property type="entry name" value="tRNA-synt_His"/>
    <property type="match status" value="1"/>
</dbReference>
<feature type="domain" description="Class II Histidinyl-tRNA synthetase (HisRS)-like catalytic core" evidence="1">
    <location>
        <begin position="18"/>
        <end position="335"/>
    </location>
</feature>
<name>A0ABM7UJY3_9LEPT</name>
<dbReference type="Gene3D" id="3.30.930.10">
    <property type="entry name" value="Bira Bifunctional Protein, Domain 2"/>
    <property type="match status" value="1"/>
</dbReference>
<sequence>MNSAKKLKLAERRWIPDGFHFLGPEETKNRRVLLAGLMQIFENHNYSEITLPSFDYSSSFHSHLGASESASILRARDWDGYELSPSVDITLQVVKGMAARSHWEENQNVYYVGRKIRDHKKRNASRREILQIGGESIGNSSIGNILSQIQILEKLWLFATEKERVSFALGHAGLLSLVTEILGWEEEWEEITAQLLFTKNHTELINLASRKNTDSHSIEILKLFLKPVSFSGFEEFKKTFLSFDFASDQKKKAETYLNEVSALIKEWQKANVSFSGVWDPALIRDVNYYTGIVFQGYREGHSEPVFAGGVYDGLYETYTELKKEACGFALHIDPIEEVFSAKVR</sequence>
<dbReference type="PANTHER" id="PTHR11476:SF7">
    <property type="entry name" value="HISTIDINE--TRNA LIGASE"/>
    <property type="match status" value="1"/>
</dbReference>
<evidence type="ECO:0000313" key="3">
    <source>
        <dbReference type="Proteomes" id="UP000245263"/>
    </source>
</evidence>
<dbReference type="PIRSF" id="PIRSF001549">
    <property type="entry name" value="His-tRNA_synth"/>
    <property type="match status" value="1"/>
</dbReference>
<dbReference type="SUPFAM" id="SSF55681">
    <property type="entry name" value="Class II aaRS and biotin synthetases"/>
    <property type="match status" value="1"/>
</dbReference>
<keyword evidence="2" id="KW-0328">Glycosyltransferase</keyword>
<keyword evidence="2" id="KW-0808">Transferase</keyword>
<accession>A0ABM7UJY3</accession>
<evidence type="ECO:0000313" key="2">
    <source>
        <dbReference type="EMBL" id="BDA79091.1"/>
    </source>
</evidence>